<evidence type="ECO:0000256" key="3">
    <source>
        <dbReference type="ARBA" id="ARBA00022729"/>
    </source>
</evidence>
<dbReference type="Pfam" id="PF07501">
    <property type="entry name" value="G5"/>
    <property type="match status" value="1"/>
</dbReference>
<organism evidence="10 11">
    <name type="scientific">Streptococcus mitis</name>
    <dbReference type="NCBI Taxonomy" id="28037"/>
    <lineage>
        <taxon>Bacteria</taxon>
        <taxon>Bacillati</taxon>
        <taxon>Bacillota</taxon>
        <taxon>Bacilli</taxon>
        <taxon>Lactobacillales</taxon>
        <taxon>Streptococcaceae</taxon>
        <taxon>Streptococcus</taxon>
        <taxon>Streptococcus mitis group</taxon>
    </lineage>
</organism>
<feature type="coiled-coil region" evidence="5">
    <location>
        <begin position="59"/>
        <end position="86"/>
    </location>
</feature>
<keyword evidence="7" id="KW-1133">Transmembrane helix</keyword>
<feature type="compositionally biased region" description="Basic and acidic residues" evidence="6">
    <location>
        <begin position="127"/>
        <end position="146"/>
    </location>
</feature>
<dbReference type="Proteomes" id="UP000193505">
    <property type="component" value="Unassembled WGS sequence"/>
</dbReference>
<dbReference type="Pfam" id="PF00746">
    <property type="entry name" value="Gram_pos_anchor"/>
    <property type="match status" value="1"/>
</dbReference>
<feature type="region of interest" description="Disordered" evidence="6">
    <location>
        <begin position="265"/>
        <end position="288"/>
    </location>
</feature>
<evidence type="ECO:0000256" key="5">
    <source>
        <dbReference type="SAM" id="Coils"/>
    </source>
</evidence>
<dbReference type="EMBL" id="NCVL01000008">
    <property type="protein sequence ID" value="ORP06415.1"/>
    <property type="molecule type" value="Genomic_DNA"/>
</dbReference>
<keyword evidence="7" id="KW-0812">Transmembrane</keyword>
<dbReference type="AlphaFoldDB" id="A0A1X1L3Y2"/>
<comment type="caution">
    <text evidence="10">The sequence shown here is derived from an EMBL/GenBank/DDBJ whole genome shotgun (WGS) entry which is preliminary data.</text>
</comment>
<feature type="transmembrane region" description="Helical" evidence="7">
    <location>
        <begin position="978"/>
        <end position="995"/>
    </location>
</feature>
<dbReference type="Gene3D" id="2.20.230.10">
    <property type="entry name" value="Resuscitation-promoting factor rpfb"/>
    <property type="match status" value="1"/>
</dbReference>
<keyword evidence="3 8" id="KW-0732">Signal</keyword>
<feature type="region of interest" description="Disordered" evidence="6">
    <location>
        <begin position="24"/>
        <end position="45"/>
    </location>
</feature>
<protein>
    <recommendedName>
        <fullName evidence="9">G5 domain-containing protein</fullName>
    </recommendedName>
</protein>
<evidence type="ECO:0000256" key="6">
    <source>
        <dbReference type="SAM" id="MobiDB-lite"/>
    </source>
</evidence>
<feature type="signal peptide" evidence="8">
    <location>
        <begin position="1"/>
        <end position="26"/>
    </location>
</feature>
<dbReference type="PROSITE" id="PS51109">
    <property type="entry name" value="G5"/>
    <property type="match status" value="1"/>
</dbReference>
<dbReference type="InterPro" id="IPR019931">
    <property type="entry name" value="LPXTG_anchor"/>
</dbReference>
<feature type="coiled-coil region" evidence="5">
    <location>
        <begin position="642"/>
        <end position="784"/>
    </location>
</feature>
<evidence type="ECO:0000256" key="4">
    <source>
        <dbReference type="ARBA" id="ARBA00023088"/>
    </source>
</evidence>
<evidence type="ECO:0000313" key="11">
    <source>
        <dbReference type="Proteomes" id="UP000193505"/>
    </source>
</evidence>
<keyword evidence="1" id="KW-0134">Cell wall</keyword>
<dbReference type="RefSeq" id="WP_084953381.1">
    <property type="nucleotide sequence ID" value="NZ_NCVL01000008.1"/>
</dbReference>
<reference evidence="10 11" key="1">
    <citation type="journal article" date="2016" name="Eur. J. Clin. Microbiol. Infect. Dis.">
        <title>Whole genome sequencing as a tool for phylogenetic analysis of clinical strains of Mitis group streptococci.</title>
        <authorList>
            <person name="Rasmussen L.H."/>
            <person name="Dargis R."/>
            <person name="Hojholt K."/>
            <person name="Christensen J.J."/>
            <person name="Skovgaard O."/>
            <person name="Justesen U.S."/>
            <person name="Rosenvinge F.S."/>
            <person name="Moser C."/>
            <person name="Lukjancenko O."/>
            <person name="Rasmussen S."/>
            <person name="Nielsen X.C."/>
        </authorList>
    </citation>
    <scope>NUCLEOTIDE SEQUENCE [LARGE SCALE GENOMIC DNA]</scope>
    <source>
        <strain evidence="10 11">OD_310347_11</strain>
    </source>
</reference>
<name>A0A1X1L3Y2_STRMT</name>
<keyword evidence="2" id="KW-0964">Secreted</keyword>
<keyword evidence="4" id="KW-0572">Peptidoglycan-anchor</keyword>
<sequence>MDKKIKTALVATAAAFTAFSVHQVSADESSDKTANKETTEVETLKPVSDQQISGVEKKVLDTKEAIKQKEANLTQAETDAKVAAEKEKAAAEKVKDATPATIQKAKDDASKAAAIVKTAETDVKTKKTAQETLTKDVATKQADADKANTAVDAAAKKVQDLENGTPSLTEAEKAKAEAEKAKTDAKNAKTEAEKAKADAKKADDAADKKVTDLNKELSAKKQTLADKEKALKDLGKKPEAYDFSDVKFDLGADFAAALNERAKLMGENNPNDSTEKGAEDTNELDLNDSKVQANSKKLKDLAKINMAKNTYTNTTDTRPVDIWNLTADQKREINLFGLHIVNQIRDQLGHKPLKTTVGMEKFANEAADHRNNVKFEGNTNPTTDNFKYRKVLKTSSFNYANYDYDGINAAAKANGLSYRTGNTQNQSDIMQVTKNPRNGKFIEEESYPSLQEAANPKFPITMGQLKEYIFEAYKQKMFRNTAETYEDKGPDFKGKPNREWENALSIGGSIAFRKKGTKDNRKDREASEYNATSVTATLSINPDPAGARKRYLSNFEIFVHNFQTAGVNTKTGQDTNSIVLDPAKFDATEIKNDPTAAEEYSAKEKAAKKALEVAQAEVTTAQSNLDAAKKYTKQLPDADKALQDATSKLIAADKALQEADTNLNNLRQGLTNKANELNKAKAALATAKQEAVKATTALTDAKAKLAQAEKDIKDSEANVKTKEAEKAKAEELVLSLENAKENYTKAKADKEAADAKVTELHKCIADKQTELVTLEEEYKDLLKRRISNLVNENPEKPELTFSEEVKEEEIKFNVVEELDPSLKEGERVVKTPGVVGRKKVKATIFKADGKEVGRVVDSEEVLTKAIDEIVLVGTKKELPPILPENLPPRKEDNKPEDNKPEVNKPEVKPDREKTLPREEVKDEKQDSKPAISDDAKKVAEQAISNSQVSYMAPKATQSVVYVENAKKLPTTGMKDSKASIVLAIIAATTSLGLVARKKEQK</sequence>
<evidence type="ECO:0000256" key="7">
    <source>
        <dbReference type="SAM" id="Phobius"/>
    </source>
</evidence>
<gene>
    <name evidence="10" type="ORF">B7694_02935</name>
</gene>
<feature type="domain" description="G5" evidence="9">
    <location>
        <begin position="796"/>
        <end position="876"/>
    </location>
</feature>
<evidence type="ECO:0000256" key="8">
    <source>
        <dbReference type="SAM" id="SignalP"/>
    </source>
</evidence>
<feature type="compositionally biased region" description="Basic and acidic residues" evidence="6">
    <location>
        <begin position="887"/>
        <end position="937"/>
    </location>
</feature>
<feature type="chain" id="PRO_5010876943" description="G5 domain-containing protein" evidence="8">
    <location>
        <begin position="27"/>
        <end position="1001"/>
    </location>
</feature>
<dbReference type="NCBIfam" id="TIGR01167">
    <property type="entry name" value="LPXTG_anchor"/>
    <property type="match status" value="1"/>
</dbReference>
<evidence type="ECO:0000256" key="1">
    <source>
        <dbReference type="ARBA" id="ARBA00022512"/>
    </source>
</evidence>
<feature type="region of interest" description="Disordered" evidence="6">
    <location>
        <begin position="127"/>
        <end position="208"/>
    </location>
</feature>
<keyword evidence="7" id="KW-0472">Membrane</keyword>
<keyword evidence="5" id="KW-0175">Coiled coil</keyword>
<evidence type="ECO:0000259" key="9">
    <source>
        <dbReference type="PROSITE" id="PS51109"/>
    </source>
</evidence>
<evidence type="ECO:0000313" key="10">
    <source>
        <dbReference type="EMBL" id="ORP06415.1"/>
    </source>
</evidence>
<dbReference type="SUPFAM" id="SSF57997">
    <property type="entry name" value="Tropomyosin"/>
    <property type="match status" value="1"/>
</dbReference>
<feature type="compositionally biased region" description="Basic and acidic residues" evidence="6">
    <location>
        <begin position="170"/>
        <end position="208"/>
    </location>
</feature>
<feature type="region of interest" description="Disordered" evidence="6">
    <location>
        <begin position="879"/>
        <end position="937"/>
    </location>
</feature>
<feature type="compositionally biased region" description="Basic and acidic residues" evidence="6">
    <location>
        <begin position="29"/>
        <end position="43"/>
    </location>
</feature>
<dbReference type="SMART" id="SM01208">
    <property type="entry name" value="G5"/>
    <property type="match status" value="1"/>
</dbReference>
<evidence type="ECO:0000256" key="2">
    <source>
        <dbReference type="ARBA" id="ARBA00022525"/>
    </source>
</evidence>
<accession>A0A1X1L3Y2</accession>
<proteinExistence type="predicted"/>
<dbReference type="InterPro" id="IPR011098">
    <property type="entry name" value="G5_dom"/>
</dbReference>